<proteinExistence type="inferred from homology"/>
<organism evidence="7 8">
    <name type="scientific">Amphibalanus amphitrite</name>
    <name type="common">Striped barnacle</name>
    <name type="synonym">Balanus amphitrite</name>
    <dbReference type="NCBI Taxonomy" id="1232801"/>
    <lineage>
        <taxon>Eukaryota</taxon>
        <taxon>Metazoa</taxon>
        <taxon>Ecdysozoa</taxon>
        <taxon>Arthropoda</taxon>
        <taxon>Crustacea</taxon>
        <taxon>Multicrustacea</taxon>
        <taxon>Cirripedia</taxon>
        <taxon>Thoracica</taxon>
        <taxon>Thoracicalcarea</taxon>
        <taxon>Balanomorpha</taxon>
        <taxon>Balanoidea</taxon>
        <taxon>Balanidae</taxon>
        <taxon>Amphibalaninae</taxon>
        <taxon>Amphibalanus</taxon>
    </lineage>
</organism>
<dbReference type="InterPro" id="IPR050985">
    <property type="entry name" value="Alpha-glycosidase_related"/>
</dbReference>
<dbReference type="AlphaFoldDB" id="A0A6A4X0L8"/>
<dbReference type="Proteomes" id="UP000440578">
    <property type="component" value="Unassembled WGS sequence"/>
</dbReference>
<keyword evidence="2" id="KW-0378">Hydrolase</keyword>
<dbReference type="InterPro" id="IPR048395">
    <property type="entry name" value="Glyco_hydro_31_C"/>
</dbReference>
<evidence type="ECO:0000313" key="7">
    <source>
        <dbReference type="EMBL" id="KAF0312735.1"/>
    </source>
</evidence>
<keyword evidence="8" id="KW-1185">Reference proteome</keyword>
<protein>
    <submittedName>
        <fullName evidence="7">Myogenesis-regulating glycosidase</fullName>
    </submittedName>
</protein>
<dbReference type="OrthoDB" id="6379037at2759"/>
<evidence type="ECO:0000259" key="6">
    <source>
        <dbReference type="Pfam" id="PF21365"/>
    </source>
</evidence>
<evidence type="ECO:0000313" key="8">
    <source>
        <dbReference type="Proteomes" id="UP000440578"/>
    </source>
</evidence>
<keyword evidence="4" id="KW-0472">Membrane</keyword>
<feature type="domain" description="Glycosyl hydrolase family 31 C-terminal" evidence="6">
    <location>
        <begin position="763"/>
        <end position="842"/>
    </location>
</feature>
<dbReference type="GO" id="GO:0004553">
    <property type="term" value="F:hydrolase activity, hydrolyzing O-glycosyl compounds"/>
    <property type="evidence" value="ECO:0007669"/>
    <property type="project" value="InterPro"/>
</dbReference>
<evidence type="ECO:0000259" key="5">
    <source>
        <dbReference type="Pfam" id="PF01055"/>
    </source>
</evidence>
<feature type="domain" description="Glycoside hydrolase family 31 TIM barrel" evidence="5">
    <location>
        <begin position="472"/>
        <end position="616"/>
    </location>
</feature>
<evidence type="ECO:0000256" key="3">
    <source>
        <dbReference type="SAM" id="MobiDB-lite"/>
    </source>
</evidence>
<name>A0A6A4X0L8_AMPAM</name>
<keyword evidence="2 7" id="KW-0326">Glycosidase</keyword>
<accession>A0A6A4X0L8</accession>
<dbReference type="Pfam" id="PF21365">
    <property type="entry name" value="Glyco_hydro_31_3rd"/>
    <property type="match status" value="1"/>
</dbReference>
<evidence type="ECO:0000256" key="2">
    <source>
        <dbReference type="RuleBase" id="RU361185"/>
    </source>
</evidence>
<dbReference type="Pfam" id="PF01055">
    <property type="entry name" value="Glyco_hydro_31_2nd"/>
    <property type="match status" value="2"/>
</dbReference>
<dbReference type="InterPro" id="IPR000322">
    <property type="entry name" value="Glyco_hydro_31_TIM"/>
</dbReference>
<dbReference type="SUPFAM" id="SSF51011">
    <property type="entry name" value="Glycosyl hydrolase domain"/>
    <property type="match status" value="1"/>
</dbReference>
<comment type="similarity">
    <text evidence="1 2">Belongs to the glycosyl hydrolase 31 family.</text>
</comment>
<feature type="compositionally biased region" description="Polar residues" evidence="3">
    <location>
        <begin position="62"/>
        <end position="74"/>
    </location>
</feature>
<feature type="transmembrane region" description="Helical" evidence="4">
    <location>
        <begin position="171"/>
        <end position="194"/>
    </location>
</feature>
<dbReference type="PANTHER" id="PTHR43053:SF6">
    <property type="entry name" value="SITS-BINDING PROTEIN"/>
    <property type="match status" value="1"/>
</dbReference>
<dbReference type="SUPFAM" id="SSF51445">
    <property type="entry name" value="(Trans)glycosidases"/>
    <property type="match status" value="1"/>
</dbReference>
<dbReference type="Gene3D" id="2.60.40.1180">
    <property type="entry name" value="Golgi alpha-mannosidase II"/>
    <property type="match status" value="1"/>
</dbReference>
<comment type="caution">
    <text evidence="7">The sequence shown here is derived from an EMBL/GenBank/DDBJ whole genome shotgun (WGS) entry which is preliminary data.</text>
</comment>
<dbReference type="PANTHER" id="PTHR43053">
    <property type="entry name" value="GLYCOSIDASE FAMILY 31"/>
    <property type="match status" value="1"/>
</dbReference>
<dbReference type="EMBL" id="VIIS01000137">
    <property type="protein sequence ID" value="KAF0312735.1"/>
    <property type="molecule type" value="Genomic_DNA"/>
</dbReference>
<evidence type="ECO:0000256" key="4">
    <source>
        <dbReference type="SAM" id="Phobius"/>
    </source>
</evidence>
<dbReference type="GO" id="GO:0005975">
    <property type="term" value="P:carbohydrate metabolic process"/>
    <property type="evidence" value="ECO:0007669"/>
    <property type="project" value="InterPro"/>
</dbReference>
<dbReference type="InterPro" id="IPR013780">
    <property type="entry name" value="Glyco_hydro_b"/>
</dbReference>
<feature type="region of interest" description="Disordered" evidence="3">
    <location>
        <begin position="102"/>
        <end position="158"/>
    </location>
</feature>
<evidence type="ECO:0000256" key="1">
    <source>
        <dbReference type="ARBA" id="ARBA00007806"/>
    </source>
</evidence>
<feature type="region of interest" description="Disordered" evidence="3">
    <location>
        <begin position="1"/>
        <end position="86"/>
    </location>
</feature>
<dbReference type="InterPro" id="IPR017853">
    <property type="entry name" value="GH"/>
</dbReference>
<feature type="domain" description="Glycoside hydrolase family 31 TIM barrel" evidence="5">
    <location>
        <begin position="668"/>
        <end position="737"/>
    </location>
</feature>
<reference evidence="7 8" key="1">
    <citation type="submission" date="2019-07" db="EMBL/GenBank/DDBJ databases">
        <title>Draft genome assembly of a fouling barnacle, Amphibalanus amphitrite (Darwin, 1854): The first reference genome for Thecostraca.</title>
        <authorList>
            <person name="Kim W."/>
        </authorList>
    </citation>
    <scope>NUCLEOTIDE SEQUENCE [LARGE SCALE GENOMIC DNA]</scope>
    <source>
        <strain evidence="7">SNU_AA5</strain>
        <tissue evidence="7">Soma without cirri and trophi</tissue>
    </source>
</reference>
<keyword evidence="4" id="KW-1133">Transmembrane helix</keyword>
<keyword evidence="4" id="KW-0812">Transmembrane</keyword>
<dbReference type="Gene3D" id="3.20.20.80">
    <property type="entry name" value="Glycosidases"/>
    <property type="match status" value="1"/>
</dbReference>
<sequence length="850" mass="93644">MIAPGPTAALGGPPPAPPAAASDPSVTAQEPGESRRMSNSDGALLEGSPDDSPPPPSDSDSGSQAASKPSSLQGSLDGKDSDYTDTICSTRSDFFKRYYAPNSSPARADPAVDSNGYTPLRPAAGPAGQSGQPDDPPPSKPDEVSAEPSVEVKKPPAKKSRLKGWASQVRFSWVAMALLFTVIIASIVVIVLQYNIHKSKYALLGRFKFSEQERRLRLLSPEGEEQARIFIASEVPSDDLPYDCGLHRSTRVSHTSKYLAESTSQGRGVCLEWKNQARVTLEQVSPERLNCSGPVCRGIQCFRVDWRSLSPTVDLMDCLSLKEPAGQTWYGSAESAAADSWPLGTADQPLAPLVTGDTSQHAFGNVVQRSFLSSNGVGVYTFTNESMFVRVDVTEGRLCLGNVRRPFPYRYPAEDHLTMLYSICTAPNIMQMHQFGTHVLNPYSRRIEETRRKVWPSFDQIVYHFPGGGGVYTQDQVIAYGADISNRRYGSGVLVLDSHWQAHQGDIQFDRKRFSNAWKANELLQRQGLELAVTISPVVELKSANIEYGIDNQLWVREAVTGDPALVNLANAKGAWMDLSSTKTQNWLRTKLKRLKDETKIKWVVIDQTSAQLLPFYYNLTQRMANPDYLSEQLHAVVRQAGLLVLSTSSAVRPLQEPVFAQLSPRPSTWAGLRQVLPSALAAGTGGLHLVAPPAVGGSGAAEPELYARWLQLASFMPRVHLAQLPHQLSSEVEQMANTLLWRRRRTVLPAYEAALREALAEGWPMVRPLWHQFGEDPTVAPIADQFLIGARLMVAPVTEPNVTSRRVYLPRGLWRELSSGRLDSGGRWLEQPVTIDTIPHYELFEPDDQ</sequence>
<feature type="compositionally biased region" description="Low complexity" evidence="3">
    <location>
        <begin position="1"/>
        <end position="11"/>
    </location>
</feature>
<gene>
    <name evidence="7" type="primary">MYORG_1</name>
    <name evidence="7" type="ORF">FJT64_001730</name>
</gene>